<keyword evidence="2" id="KW-1185">Reference proteome</keyword>
<gene>
    <name evidence="1" type="ORF">DFH08DRAFT_705491</name>
</gene>
<sequence length="146" mass="17162">FPLILKPTAKMHIRNKRLTSYYPQYLFGWPIDDERWRLETSGRVARSMTSSMYFFSSLSGQPFKPGQFRYFWTRSLSGWFGLLKLVFYVTSNHTPDSVALASNADLIAKVNKVLETEENGRWFHYISIEYILQSVLFFVRRSEAVI</sequence>
<accession>A0AAD7EN13</accession>
<reference evidence="1" key="1">
    <citation type="submission" date="2023-03" db="EMBL/GenBank/DDBJ databases">
        <title>Massive genome expansion in bonnet fungi (Mycena s.s.) driven by repeated elements and novel gene families across ecological guilds.</title>
        <authorList>
            <consortium name="Lawrence Berkeley National Laboratory"/>
            <person name="Harder C.B."/>
            <person name="Miyauchi S."/>
            <person name="Viragh M."/>
            <person name="Kuo A."/>
            <person name="Thoen E."/>
            <person name="Andreopoulos B."/>
            <person name="Lu D."/>
            <person name="Skrede I."/>
            <person name="Drula E."/>
            <person name="Henrissat B."/>
            <person name="Morin E."/>
            <person name="Kohler A."/>
            <person name="Barry K."/>
            <person name="LaButti K."/>
            <person name="Morin E."/>
            <person name="Salamov A."/>
            <person name="Lipzen A."/>
            <person name="Mereny Z."/>
            <person name="Hegedus B."/>
            <person name="Baldrian P."/>
            <person name="Stursova M."/>
            <person name="Weitz H."/>
            <person name="Taylor A."/>
            <person name="Grigoriev I.V."/>
            <person name="Nagy L.G."/>
            <person name="Martin F."/>
            <person name="Kauserud H."/>
        </authorList>
    </citation>
    <scope>NUCLEOTIDE SEQUENCE</scope>
    <source>
        <strain evidence="1">CBHHK002</strain>
    </source>
</reference>
<feature type="non-terminal residue" evidence="1">
    <location>
        <position position="1"/>
    </location>
</feature>
<dbReference type="EMBL" id="JARIHO010000029">
    <property type="protein sequence ID" value="KAJ7337474.1"/>
    <property type="molecule type" value="Genomic_DNA"/>
</dbReference>
<dbReference type="Proteomes" id="UP001218218">
    <property type="component" value="Unassembled WGS sequence"/>
</dbReference>
<evidence type="ECO:0000313" key="1">
    <source>
        <dbReference type="EMBL" id="KAJ7337474.1"/>
    </source>
</evidence>
<organism evidence="1 2">
    <name type="scientific">Mycena albidolilacea</name>
    <dbReference type="NCBI Taxonomy" id="1033008"/>
    <lineage>
        <taxon>Eukaryota</taxon>
        <taxon>Fungi</taxon>
        <taxon>Dikarya</taxon>
        <taxon>Basidiomycota</taxon>
        <taxon>Agaricomycotina</taxon>
        <taxon>Agaricomycetes</taxon>
        <taxon>Agaricomycetidae</taxon>
        <taxon>Agaricales</taxon>
        <taxon>Marasmiineae</taxon>
        <taxon>Mycenaceae</taxon>
        <taxon>Mycena</taxon>
    </lineage>
</organism>
<name>A0AAD7EN13_9AGAR</name>
<dbReference type="AlphaFoldDB" id="A0AAD7EN13"/>
<protein>
    <submittedName>
        <fullName evidence="1">Uncharacterized protein</fullName>
    </submittedName>
</protein>
<comment type="caution">
    <text evidence="1">The sequence shown here is derived from an EMBL/GenBank/DDBJ whole genome shotgun (WGS) entry which is preliminary data.</text>
</comment>
<evidence type="ECO:0000313" key="2">
    <source>
        <dbReference type="Proteomes" id="UP001218218"/>
    </source>
</evidence>
<proteinExistence type="predicted"/>